<dbReference type="PROSITE" id="PS51257">
    <property type="entry name" value="PROKAR_LIPOPROTEIN"/>
    <property type="match status" value="1"/>
</dbReference>
<feature type="region of interest" description="Disordered" evidence="1">
    <location>
        <begin position="97"/>
        <end position="118"/>
    </location>
</feature>
<protein>
    <recommendedName>
        <fullName evidence="3">Conjugal transfer protein TraN</fullName>
    </recommendedName>
</protein>
<evidence type="ECO:0000313" key="2">
    <source>
        <dbReference type="EMBL" id="SVE07181.1"/>
    </source>
</evidence>
<name>A0A383AHV8_9ZZZZ</name>
<reference evidence="2" key="1">
    <citation type="submission" date="2018-05" db="EMBL/GenBank/DDBJ databases">
        <authorList>
            <person name="Lanie J.A."/>
            <person name="Ng W.-L."/>
            <person name="Kazmierczak K.M."/>
            <person name="Andrzejewski T.M."/>
            <person name="Davidsen T.M."/>
            <person name="Wayne K.J."/>
            <person name="Tettelin H."/>
            <person name="Glass J.I."/>
            <person name="Rusch D."/>
            <person name="Podicherti R."/>
            <person name="Tsui H.-C.T."/>
            <person name="Winkler M.E."/>
        </authorList>
    </citation>
    <scope>NUCLEOTIDE SEQUENCE</scope>
</reference>
<evidence type="ECO:0000256" key="1">
    <source>
        <dbReference type="SAM" id="MobiDB-lite"/>
    </source>
</evidence>
<evidence type="ECO:0008006" key="3">
    <source>
        <dbReference type="Google" id="ProtNLM"/>
    </source>
</evidence>
<accession>A0A383AHV8</accession>
<dbReference type="AlphaFoldDB" id="A0A383AHV8"/>
<sequence>MKPTFFTRVLAGILSITMACLPLHGVAADVQRQSGLSGQQEGKQLLQNWTMPALNGNTLSVPNGTGNESINLQELFPGMDQGSLDVLTGVYGSDASMNQLGTQRQESMASESGATGEA</sequence>
<gene>
    <name evidence="2" type="ORF">METZ01_LOCUS460035</name>
</gene>
<feature type="non-terminal residue" evidence="2">
    <location>
        <position position="118"/>
    </location>
</feature>
<dbReference type="EMBL" id="UINC01192175">
    <property type="protein sequence ID" value="SVE07181.1"/>
    <property type="molecule type" value="Genomic_DNA"/>
</dbReference>
<proteinExistence type="predicted"/>
<organism evidence="2">
    <name type="scientific">marine metagenome</name>
    <dbReference type="NCBI Taxonomy" id="408172"/>
    <lineage>
        <taxon>unclassified sequences</taxon>
        <taxon>metagenomes</taxon>
        <taxon>ecological metagenomes</taxon>
    </lineage>
</organism>